<accession>N1QKM4</accession>
<organism evidence="1 2">
    <name type="scientific">Sphaerulina musiva (strain SO2202)</name>
    <name type="common">Poplar stem canker fungus</name>
    <name type="synonym">Septoria musiva</name>
    <dbReference type="NCBI Taxonomy" id="692275"/>
    <lineage>
        <taxon>Eukaryota</taxon>
        <taxon>Fungi</taxon>
        <taxon>Dikarya</taxon>
        <taxon>Ascomycota</taxon>
        <taxon>Pezizomycotina</taxon>
        <taxon>Dothideomycetes</taxon>
        <taxon>Dothideomycetidae</taxon>
        <taxon>Mycosphaerellales</taxon>
        <taxon>Mycosphaerellaceae</taxon>
        <taxon>Sphaerulina</taxon>
    </lineage>
</organism>
<name>N1QKM4_SPHMS</name>
<dbReference type="GeneID" id="27900941"/>
<dbReference type="OrthoDB" id="3636749at2759"/>
<dbReference type="Proteomes" id="UP000016931">
    <property type="component" value="Unassembled WGS sequence"/>
</dbReference>
<dbReference type="OMA" id="WRWIDER"/>
<dbReference type="AlphaFoldDB" id="N1QKM4"/>
<dbReference type="RefSeq" id="XP_016765851.1">
    <property type="nucleotide sequence ID" value="XM_016903804.1"/>
</dbReference>
<dbReference type="EMBL" id="KB456260">
    <property type="protein sequence ID" value="EMF17730.1"/>
    <property type="molecule type" value="Genomic_DNA"/>
</dbReference>
<keyword evidence="2" id="KW-1185">Reference proteome</keyword>
<evidence type="ECO:0000313" key="2">
    <source>
        <dbReference type="Proteomes" id="UP000016931"/>
    </source>
</evidence>
<sequence>MIMYRSINDQQRTILADCSNMENFISRQGQRRRLPTSIQERRDHRKHPFRPALVKKEDIRAFEQPASAEHRTNLQTTFWLQKALADLPQSHPSQRVLEERLRSEPTTPIGSSLPPFPLLKARTRPYTFLDLPREIRNTIYKYTASAQEPVSPVLDTCDQPRRTERQVKTTSSTGLPVLEEVFPGLKPELDAMLPTFYRSNTFQFDLRSDKGCNLLRRWIREKGDEASGARKIRLKHWTWWFNDSGEWECAADETILALLPTGFVELKRLAQLPGGCSCGMEEFLGSHCPDWKINKLWSLTDFVKAVREDEELLIQALVKFLEIVQQHDDNFHLWRENPTPCQQCGKQMMLLRSLDTA</sequence>
<dbReference type="HOGENOM" id="CLU_808980_0_0_1"/>
<dbReference type="eggNOG" id="ENOG502R8US">
    <property type="taxonomic scope" value="Eukaryota"/>
</dbReference>
<gene>
    <name evidence="1" type="ORF">SEPMUDRAFT_146697</name>
</gene>
<reference evidence="1 2" key="1">
    <citation type="journal article" date="2012" name="PLoS Pathog.">
        <title>Diverse lifestyles and strategies of plant pathogenesis encoded in the genomes of eighteen Dothideomycetes fungi.</title>
        <authorList>
            <person name="Ohm R.A."/>
            <person name="Feau N."/>
            <person name="Henrissat B."/>
            <person name="Schoch C.L."/>
            <person name="Horwitz B.A."/>
            <person name="Barry K.W."/>
            <person name="Condon B.J."/>
            <person name="Copeland A.C."/>
            <person name="Dhillon B."/>
            <person name="Glaser F."/>
            <person name="Hesse C.N."/>
            <person name="Kosti I."/>
            <person name="LaButti K."/>
            <person name="Lindquist E.A."/>
            <person name="Lucas S."/>
            <person name="Salamov A.A."/>
            <person name="Bradshaw R.E."/>
            <person name="Ciuffetti L."/>
            <person name="Hamelin R.C."/>
            <person name="Kema G.H.J."/>
            <person name="Lawrence C."/>
            <person name="Scott J.A."/>
            <person name="Spatafora J.W."/>
            <person name="Turgeon B.G."/>
            <person name="de Wit P.J.G.M."/>
            <person name="Zhong S."/>
            <person name="Goodwin S.B."/>
            <person name="Grigoriev I.V."/>
        </authorList>
    </citation>
    <scope>NUCLEOTIDE SEQUENCE [LARGE SCALE GENOMIC DNA]</scope>
    <source>
        <strain evidence="1 2">SO2202</strain>
    </source>
</reference>
<evidence type="ECO:0000313" key="1">
    <source>
        <dbReference type="EMBL" id="EMF17730.1"/>
    </source>
</evidence>
<proteinExistence type="predicted"/>
<protein>
    <submittedName>
        <fullName evidence="1">Uncharacterized protein</fullName>
    </submittedName>
</protein>